<keyword evidence="2" id="KW-1185">Reference proteome</keyword>
<dbReference type="OrthoDB" id="1955180at2"/>
<reference evidence="2" key="1">
    <citation type="journal article" date="2016" name="Genome Announc.">
        <title>Complete genome sequence of Alkaliphilus metalliredigens strain QYMF, an alkaliphilic and metal-reducing bacterium isolated from borax-contaminated leachate ponds.</title>
        <authorList>
            <person name="Hwang C."/>
            <person name="Copeland A."/>
            <person name="Lucas S."/>
            <person name="Lapidus A."/>
            <person name="Barry K."/>
            <person name="Detter J.C."/>
            <person name="Glavina Del Rio T."/>
            <person name="Hammon N."/>
            <person name="Israni S."/>
            <person name="Dalin E."/>
            <person name="Tice H."/>
            <person name="Pitluck S."/>
            <person name="Chertkov O."/>
            <person name="Brettin T."/>
            <person name="Bruce D."/>
            <person name="Han C."/>
            <person name="Schmutz J."/>
            <person name="Larimer F."/>
            <person name="Land M.L."/>
            <person name="Hauser L."/>
            <person name="Kyrpides N."/>
            <person name="Mikhailova N."/>
            <person name="Ye Q."/>
            <person name="Zhou J."/>
            <person name="Richardson P."/>
            <person name="Fields M.W."/>
        </authorList>
    </citation>
    <scope>NUCLEOTIDE SEQUENCE [LARGE SCALE GENOMIC DNA]</scope>
    <source>
        <strain evidence="2">QYMF</strain>
    </source>
</reference>
<name>A6TKK3_ALKMQ</name>
<dbReference type="RefSeq" id="WP_011971629.1">
    <property type="nucleotide sequence ID" value="NC_009633.1"/>
</dbReference>
<dbReference type="KEGG" id="amt:Amet_0494"/>
<evidence type="ECO:0000313" key="2">
    <source>
        <dbReference type="Proteomes" id="UP000001572"/>
    </source>
</evidence>
<dbReference type="HOGENOM" id="CLU_1254123_0_0_9"/>
<accession>A6TKK3</accession>
<sequence length="254" mass="28325">MKKTKFLSFILIISIMAMGAGYAYWSQDLSITNTVSTGDLDVQFLPVNILESGDYSGTIQLPDDILALLSSPRHFDGSDYMDVNLGYTGKDTINVTFDKIYPGAGGFVSFIIVNQGTVPAKLKDVRTEGVDETYAGLKDYLDYSVRSVIKFQNNGGIYTNYEVIETPIQADTLDEFRLALKEQLKDVTLQPSELIIINLPWWLGGGTIEYDETEALRSGYSISMPTNIDGIDDNDLEGQTLEFDLKLEYEQQTQ</sequence>
<gene>
    <name evidence="1" type="ordered locus">Amet_0494</name>
</gene>
<dbReference type="eggNOG" id="ENOG5033GTM">
    <property type="taxonomic scope" value="Bacteria"/>
</dbReference>
<dbReference type="EMBL" id="CP000724">
    <property type="protein sequence ID" value="ABR46721.1"/>
    <property type="molecule type" value="Genomic_DNA"/>
</dbReference>
<dbReference type="AlphaFoldDB" id="A6TKK3"/>
<dbReference type="STRING" id="293826.Amet_0494"/>
<dbReference type="Proteomes" id="UP000001572">
    <property type="component" value="Chromosome"/>
</dbReference>
<organism evidence="1 2">
    <name type="scientific">Alkaliphilus metalliredigens (strain QYMF)</name>
    <dbReference type="NCBI Taxonomy" id="293826"/>
    <lineage>
        <taxon>Bacteria</taxon>
        <taxon>Bacillati</taxon>
        <taxon>Bacillota</taxon>
        <taxon>Clostridia</taxon>
        <taxon>Peptostreptococcales</taxon>
        <taxon>Natronincolaceae</taxon>
        <taxon>Alkaliphilus</taxon>
    </lineage>
</organism>
<protein>
    <submittedName>
        <fullName evidence="1">Uncharacterized protein</fullName>
    </submittedName>
</protein>
<proteinExistence type="predicted"/>
<evidence type="ECO:0000313" key="1">
    <source>
        <dbReference type="EMBL" id="ABR46721.1"/>
    </source>
</evidence>